<protein>
    <submittedName>
        <fullName evidence="2">Glutathione S-transferase</fullName>
    </submittedName>
</protein>
<dbReference type="SUPFAM" id="SSF52833">
    <property type="entry name" value="Thioredoxin-like"/>
    <property type="match status" value="1"/>
</dbReference>
<accession>A0A2W2CA97</accession>
<reference evidence="3" key="1">
    <citation type="submission" date="2018-06" db="EMBL/GenBank/DDBJ databases">
        <title>Aestuariibacter litoralis strain KCTC 52945T.</title>
        <authorList>
            <person name="Li X."/>
            <person name="Salam N."/>
            <person name="Li J.-L."/>
            <person name="Chen Y.-M."/>
            <person name="Yang Z.-W."/>
            <person name="Zhang L.-Y."/>
            <person name="Han M.-X."/>
            <person name="Xiao M."/>
            <person name="Li W.-J."/>
        </authorList>
    </citation>
    <scope>NUCLEOTIDE SEQUENCE [LARGE SCALE GENOMIC DNA]</scope>
    <source>
        <strain evidence="3">KCTC 52945</strain>
    </source>
</reference>
<dbReference type="PANTHER" id="PTHR42673">
    <property type="entry name" value="MALEYLACETOACETATE ISOMERASE"/>
    <property type="match status" value="1"/>
</dbReference>
<dbReference type="InterPro" id="IPR036249">
    <property type="entry name" value="Thioredoxin-like_sf"/>
</dbReference>
<dbReference type="CDD" id="cd03194">
    <property type="entry name" value="GST_C_3"/>
    <property type="match status" value="1"/>
</dbReference>
<dbReference type="SUPFAM" id="SSF47616">
    <property type="entry name" value="GST C-terminal domain-like"/>
    <property type="match status" value="1"/>
</dbReference>
<dbReference type="GO" id="GO:0004364">
    <property type="term" value="F:glutathione transferase activity"/>
    <property type="evidence" value="ECO:0007669"/>
    <property type="project" value="TreeGrafter"/>
</dbReference>
<dbReference type="EMBL" id="QKVK01000004">
    <property type="protein sequence ID" value="PZF77093.1"/>
    <property type="molecule type" value="Genomic_DNA"/>
</dbReference>
<dbReference type="RefSeq" id="WP_111198671.1">
    <property type="nucleotide sequence ID" value="NZ_QKVK01000004.1"/>
</dbReference>
<dbReference type="InterPro" id="IPR040079">
    <property type="entry name" value="Glutathione_S-Trfase"/>
</dbReference>
<keyword evidence="2" id="KW-0808">Transferase</keyword>
<dbReference type="AlphaFoldDB" id="A0A2W2CA97"/>
<evidence type="ECO:0000313" key="3">
    <source>
        <dbReference type="Proteomes" id="UP000248795"/>
    </source>
</evidence>
<dbReference type="GO" id="GO:0016034">
    <property type="term" value="F:maleylacetoacetate isomerase activity"/>
    <property type="evidence" value="ECO:0007669"/>
    <property type="project" value="TreeGrafter"/>
</dbReference>
<dbReference type="InterPro" id="IPR036282">
    <property type="entry name" value="Glutathione-S-Trfase_C_sf"/>
</dbReference>
<dbReference type="Gene3D" id="3.40.30.10">
    <property type="entry name" value="Glutaredoxin"/>
    <property type="match status" value="1"/>
</dbReference>
<dbReference type="PROSITE" id="PS50404">
    <property type="entry name" value="GST_NTER"/>
    <property type="match status" value="1"/>
</dbReference>
<dbReference type="GO" id="GO:0006749">
    <property type="term" value="P:glutathione metabolic process"/>
    <property type="evidence" value="ECO:0007669"/>
    <property type="project" value="TreeGrafter"/>
</dbReference>
<dbReference type="InterPro" id="IPR004045">
    <property type="entry name" value="Glutathione_S-Trfase_N"/>
</dbReference>
<organism evidence="2 3">
    <name type="scientific">Aestuariivirga litoralis</name>
    <dbReference type="NCBI Taxonomy" id="2650924"/>
    <lineage>
        <taxon>Bacteria</taxon>
        <taxon>Pseudomonadati</taxon>
        <taxon>Pseudomonadota</taxon>
        <taxon>Alphaproteobacteria</taxon>
        <taxon>Hyphomicrobiales</taxon>
        <taxon>Aestuariivirgaceae</taxon>
        <taxon>Aestuariivirga</taxon>
    </lineage>
</organism>
<dbReference type="CDD" id="cd03043">
    <property type="entry name" value="GST_N_1"/>
    <property type="match status" value="1"/>
</dbReference>
<dbReference type="Gene3D" id="1.20.1050.10">
    <property type="match status" value="1"/>
</dbReference>
<evidence type="ECO:0000259" key="1">
    <source>
        <dbReference type="PROSITE" id="PS50404"/>
    </source>
</evidence>
<feature type="domain" description="GST N-terminal" evidence="1">
    <location>
        <begin position="1"/>
        <end position="81"/>
    </location>
</feature>
<sequence length="215" mass="24224">MHLVIGNKNYSSWSLRPWMALSMAGIPFRETVIPLDTPDTAALIARHSGAGRVPVLYHGRQVVWESLAIMEYLAELFPEKNLWPKTISARAMARAVSNEMHAGFSALRNACPMNIRRAPKPVPLNDAAKRDIARIEQLWRECRAKFGKGGKFLFGRFSIADAMYTPVVSRFETFAIPVAEDTRAYMDTILNTAAFRAWREAALKESWIVPSDEVD</sequence>
<dbReference type="PANTHER" id="PTHR42673:SF4">
    <property type="entry name" value="MALEYLACETOACETATE ISOMERASE"/>
    <property type="match status" value="1"/>
</dbReference>
<keyword evidence="3" id="KW-1185">Reference proteome</keyword>
<name>A0A2W2CA97_9HYPH</name>
<dbReference type="Pfam" id="PF13409">
    <property type="entry name" value="GST_N_2"/>
    <property type="match status" value="1"/>
</dbReference>
<dbReference type="SFLD" id="SFLDS00019">
    <property type="entry name" value="Glutathione_Transferase_(cytos"/>
    <property type="match status" value="1"/>
</dbReference>
<dbReference type="GO" id="GO:0006559">
    <property type="term" value="P:L-phenylalanine catabolic process"/>
    <property type="evidence" value="ECO:0007669"/>
    <property type="project" value="TreeGrafter"/>
</dbReference>
<evidence type="ECO:0000313" key="2">
    <source>
        <dbReference type="EMBL" id="PZF77093.1"/>
    </source>
</evidence>
<comment type="caution">
    <text evidence="2">The sequence shown here is derived from an EMBL/GenBank/DDBJ whole genome shotgun (WGS) entry which is preliminary data.</text>
</comment>
<dbReference type="Proteomes" id="UP000248795">
    <property type="component" value="Unassembled WGS sequence"/>
</dbReference>
<gene>
    <name evidence="2" type="ORF">DK847_10700</name>
</gene>
<proteinExistence type="predicted"/>